<dbReference type="InterPro" id="IPR029069">
    <property type="entry name" value="HotDog_dom_sf"/>
</dbReference>
<dbReference type="Proteomes" id="UP001060919">
    <property type="component" value="Chromosome"/>
</dbReference>
<evidence type="ECO:0000313" key="3">
    <source>
        <dbReference type="Proteomes" id="UP001060919"/>
    </source>
</evidence>
<dbReference type="KEGG" id="aup:AsAng_0020810"/>
<protein>
    <submittedName>
        <fullName evidence="2">DUF4442 domain-containing protein</fullName>
    </submittedName>
</protein>
<keyword evidence="1" id="KW-1133">Transmembrane helix</keyword>
<dbReference type="Pfam" id="PF14539">
    <property type="entry name" value="DUF4442"/>
    <property type="match status" value="1"/>
</dbReference>
<dbReference type="SUPFAM" id="SSF54637">
    <property type="entry name" value="Thioesterase/thiol ester dehydrase-isomerase"/>
    <property type="match status" value="1"/>
</dbReference>
<keyword evidence="1" id="KW-0472">Membrane</keyword>
<proteinExistence type="predicted"/>
<name>A0A915YE04_9BACT</name>
<gene>
    <name evidence="2" type="ORF">AsAng_0020810</name>
</gene>
<sequence length="161" mass="17761">MNKLSKIVRNIYRLPKFMQTTALSYSIGNVVKFIGTAGILFEKMSHQEVILSLKNKPKIQNHIGQVHAAATALLAETATGMVVGMNLPDHKIPLMKNMSISYIKRSQGAQTAIATLNEEMIQLITVEDKGEILVPVTVTDSVGTEVIKAEMLWAWIPKSKT</sequence>
<evidence type="ECO:0000313" key="2">
    <source>
        <dbReference type="EMBL" id="BDS11369.1"/>
    </source>
</evidence>
<dbReference type="RefSeq" id="WP_264792556.1">
    <property type="nucleotide sequence ID" value="NZ_AP026867.1"/>
</dbReference>
<organism evidence="2 3">
    <name type="scientific">Aureispira anguillae</name>
    <dbReference type="NCBI Taxonomy" id="2864201"/>
    <lineage>
        <taxon>Bacteria</taxon>
        <taxon>Pseudomonadati</taxon>
        <taxon>Bacteroidota</taxon>
        <taxon>Saprospiria</taxon>
        <taxon>Saprospirales</taxon>
        <taxon>Saprospiraceae</taxon>
        <taxon>Aureispira</taxon>
    </lineage>
</organism>
<dbReference type="EMBL" id="AP026867">
    <property type="protein sequence ID" value="BDS11369.1"/>
    <property type="molecule type" value="Genomic_DNA"/>
</dbReference>
<evidence type="ECO:0000256" key="1">
    <source>
        <dbReference type="SAM" id="Phobius"/>
    </source>
</evidence>
<accession>A0A915YE04</accession>
<keyword evidence="1" id="KW-0812">Transmembrane</keyword>
<keyword evidence="3" id="KW-1185">Reference proteome</keyword>
<dbReference type="Gene3D" id="3.10.129.10">
    <property type="entry name" value="Hotdog Thioesterase"/>
    <property type="match status" value="1"/>
</dbReference>
<dbReference type="AlphaFoldDB" id="A0A915YE04"/>
<feature type="transmembrane region" description="Helical" evidence="1">
    <location>
        <begin position="21"/>
        <end position="41"/>
    </location>
</feature>
<reference evidence="2" key="1">
    <citation type="submission" date="2022-09" db="EMBL/GenBank/DDBJ databases">
        <title>Aureispira anguillicida sp. nov., isolated from Leptocephalus of Japanese eel Anguilla japonica.</title>
        <authorList>
            <person name="Yuasa K."/>
            <person name="Mekata T."/>
            <person name="Ikunari K."/>
        </authorList>
    </citation>
    <scope>NUCLEOTIDE SEQUENCE</scope>
    <source>
        <strain evidence="2">EL160426</strain>
    </source>
</reference>
<dbReference type="InterPro" id="IPR027961">
    <property type="entry name" value="DUF4442"/>
</dbReference>